<organism evidence="1 2">
    <name type="scientific">Secundilactobacillus collinoides</name>
    <name type="common">Lactobacillus collinoides</name>
    <dbReference type="NCBI Taxonomy" id="33960"/>
    <lineage>
        <taxon>Bacteria</taxon>
        <taxon>Bacillati</taxon>
        <taxon>Bacillota</taxon>
        <taxon>Bacilli</taxon>
        <taxon>Lactobacillales</taxon>
        <taxon>Lactobacillaceae</taxon>
        <taxon>Secundilactobacillus</taxon>
    </lineage>
</organism>
<accession>A0A166FTH7</accession>
<dbReference type="Proteomes" id="UP000076480">
    <property type="component" value="Unassembled WGS sequence"/>
</dbReference>
<comment type="caution">
    <text evidence="1">The sequence shown here is derived from an EMBL/GenBank/DDBJ whole genome shotgun (WGS) entry which is preliminary data.</text>
</comment>
<sequence>MLSCFSLDLQQMVADSHKKHPGLKFNYGISVWGVFYYGSKTVFWISFVLSTARMGASAEATLGIKVSFGLLWVNRLSSACDVGLGLIAETSSARLRATAEATL</sequence>
<protein>
    <submittedName>
        <fullName evidence="1">Uncharacterized protein</fullName>
    </submittedName>
</protein>
<dbReference type="AlphaFoldDB" id="A0A166FTH7"/>
<name>A0A166FTH7_SECCO</name>
<keyword evidence="2" id="KW-1185">Reference proteome</keyword>
<gene>
    <name evidence="1" type="ORF">TY91_15360</name>
</gene>
<dbReference type="EMBL" id="JYDC01000108">
    <property type="protein sequence ID" value="KZL35782.1"/>
    <property type="molecule type" value="Genomic_DNA"/>
</dbReference>
<feature type="non-terminal residue" evidence="1">
    <location>
        <position position="103"/>
    </location>
</feature>
<evidence type="ECO:0000313" key="1">
    <source>
        <dbReference type="EMBL" id="KZL35782.1"/>
    </source>
</evidence>
<reference evidence="1 2" key="1">
    <citation type="submission" date="2015-02" db="EMBL/GenBank/DDBJ databases">
        <title>Draft genome sequence of Lactobacillus collinoides CUPV2371 isolated from a natural cider, the first genome sequence of a strain of this species.</title>
        <authorList>
            <person name="Puertas A.I."/>
            <person name="Spano G."/>
            <person name="Capozzi V."/>
            <person name="Lamontanara A."/>
            <person name="Orru L."/>
            <person name="Duenas M.T."/>
        </authorList>
    </citation>
    <scope>NUCLEOTIDE SEQUENCE [LARGE SCALE GENOMIC DNA]</scope>
    <source>
        <strain evidence="1 2">237</strain>
    </source>
</reference>
<evidence type="ECO:0000313" key="2">
    <source>
        <dbReference type="Proteomes" id="UP000076480"/>
    </source>
</evidence>
<dbReference type="PATRIC" id="fig|33960.6.peg.230"/>
<proteinExistence type="predicted"/>